<evidence type="ECO:0000256" key="8">
    <source>
        <dbReference type="SAM" id="Phobius"/>
    </source>
</evidence>
<dbReference type="EC" id="3.4.21.89" evidence="3"/>
<dbReference type="SUPFAM" id="SSF51306">
    <property type="entry name" value="LexA/Signal peptidase"/>
    <property type="match status" value="2"/>
</dbReference>
<dbReference type="InterPro" id="IPR000223">
    <property type="entry name" value="Pept_S26A_signal_pept_1"/>
</dbReference>
<organism evidence="10 11">
    <name type="scientific">Breznakibacter xylanolyticus</name>
    <dbReference type="NCBI Taxonomy" id="990"/>
    <lineage>
        <taxon>Bacteria</taxon>
        <taxon>Pseudomonadati</taxon>
        <taxon>Bacteroidota</taxon>
        <taxon>Bacteroidia</taxon>
        <taxon>Marinilabiliales</taxon>
        <taxon>Marinilabiliaceae</taxon>
        <taxon>Breznakibacter</taxon>
    </lineage>
</organism>
<keyword evidence="8" id="KW-0472">Membrane</keyword>
<dbReference type="InterPro" id="IPR019533">
    <property type="entry name" value="Peptidase_S26"/>
</dbReference>
<accession>A0A2W7N0A8</accession>
<dbReference type="GO" id="GO:0009003">
    <property type="term" value="F:signal peptidase activity"/>
    <property type="evidence" value="ECO:0007669"/>
    <property type="project" value="UniProtKB-EC"/>
</dbReference>
<reference evidence="10 11" key="1">
    <citation type="submission" date="2018-06" db="EMBL/GenBank/DDBJ databases">
        <title>Genomic Encyclopedia of Archaeal and Bacterial Type Strains, Phase II (KMG-II): from individual species to whole genera.</title>
        <authorList>
            <person name="Goeker M."/>
        </authorList>
    </citation>
    <scope>NUCLEOTIDE SEQUENCE [LARGE SCALE GENOMIC DNA]</scope>
    <source>
        <strain evidence="10 11">DSM 6779</strain>
    </source>
</reference>
<dbReference type="Proteomes" id="UP000249239">
    <property type="component" value="Unassembled WGS sequence"/>
</dbReference>
<evidence type="ECO:0000256" key="1">
    <source>
        <dbReference type="ARBA" id="ARBA00000677"/>
    </source>
</evidence>
<feature type="active site" evidence="7">
    <location>
        <position position="95"/>
    </location>
</feature>
<dbReference type="PROSITE" id="PS00761">
    <property type="entry name" value="SPASE_I_3"/>
    <property type="match status" value="1"/>
</dbReference>
<feature type="active site" evidence="7">
    <location>
        <position position="246"/>
    </location>
</feature>
<keyword evidence="8" id="KW-1133">Transmembrane helix</keyword>
<sequence>MKNIPVSAWVKFGIVFILYLLWVIWVGNYWLLLGLPVIVDMYLTKKVPWTFWKKTKEGDKPSKIVEWVDAIVFALVAVYFINLFLFQNYKIPTSSLEKSLLVGDHLFVSKVSYGPRIPNTPLAFPLVQNTFPIFNCKSYVEWPAWDYRRLAGCGPVERGDIVVFNFPAGDTIAFAMQNPDYYNLCRDAGRYIVGSNPGAYDNLQFTTAWERNRFLREVGKKEIAKNPHIYGEIMYRPVDRRENYVKRCVALPGDTLTLRHNKMYINGQEVVEHAGVQHLFHVITDGNNLSPEFFKNYGISDDDRREGGGAPHYLLPFTDEKSASLAKVRSVVRVQMDEQQPDSMGFSVFPYSPDYPWSRDNFGPLWIPKKGATVALDIHNLVLYEAIITSYEGNRLDVKEGQIFINNQPATSYTFKMDYYFMMGDNRHKSADSRYWGFVPEDHVVGKPLLVWLSLDKDKSFPMSIRWNRFFKWMGDGE</sequence>
<dbReference type="GO" id="GO:0006465">
    <property type="term" value="P:signal peptide processing"/>
    <property type="evidence" value="ECO:0007669"/>
    <property type="project" value="InterPro"/>
</dbReference>
<dbReference type="RefSeq" id="WP_111446827.1">
    <property type="nucleotide sequence ID" value="NZ_QKZK01000035.1"/>
</dbReference>
<dbReference type="InterPro" id="IPR019758">
    <property type="entry name" value="Pept_S26A_signal_pept_1_CS"/>
</dbReference>
<evidence type="ECO:0000256" key="6">
    <source>
        <dbReference type="ARBA" id="ARBA00029906"/>
    </source>
</evidence>
<dbReference type="PRINTS" id="PR00727">
    <property type="entry name" value="LEADERPTASE"/>
</dbReference>
<dbReference type="GO" id="GO:0004252">
    <property type="term" value="F:serine-type endopeptidase activity"/>
    <property type="evidence" value="ECO:0007669"/>
    <property type="project" value="InterPro"/>
</dbReference>
<proteinExistence type="inferred from homology"/>
<feature type="transmembrane region" description="Helical" evidence="8">
    <location>
        <begin position="12"/>
        <end position="43"/>
    </location>
</feature>
<evidence type="ECO:0000256" key="4">
    <source>
        <dbReference type="ARBA" id="ARBA00019232"/>
    </source>
</evidence>
<evidence type="ECO:0000259" key="9">
    <source>
        <dbReference type="Pfam" id="PF10502"/>
    </source>
</evidence>
<dbReference type="InterPro" id="IPR036286">
    <property type="entry name" value="LexA/Signal_pep-like_sf"/>
</dbReference>
<comment type="similarity">
    <text evidence="2">Belongs to the peptidase S26 family.</text>
</comment>
<dbReference type="Gene3D" id="2.10.109.10">
    <property type="entry name" value="Umud Fragment, subunit A"/>
    <property type="match status" value="2"/>
</dbReference>
<dbReference type="OrthoDB" id="9802919at2"/>
<comment type="caution">
    <text evidence="10">The sequence shown here is derived from an EMBL/GenBank/DDBJ whole genome shotgun (WGS) entry which is preliminary data.</text>
</comment>
<dbReference type="GO" id="GO:0016020">
    <property type="term" value="C:membrane"/>
    <property type="evidence" value="ECO:0007669"/>
    <property type="project" value="InterPro"/>
</dbReference>
<feature type="domain" description="Peptidase S26" evidence="9">
    <location>
        <begin position="65"/>
        <end position="272"/>
    </location>
</feature>
<feature type="transmembrane region" description="Helical" evidence="8">
    <location>
        <begin position="64"/>
        <end position="86"/>
    </location>
</feature>
<dbReference type="PANTHER" id="PTHR43390">
    <property type="entry name" value="SIGNAL PEPTIDASE I"/>
    <property type="match status" value="1"/>
</dbReference>
<evidence type="ECO:0000256" key="3">
    <source>
        <dbReference type="ARBA" id="ARBA00013208"/>
    </source>
</evidence>
<keyword evidence="5" id="KW-0378">Hydrolase</keyword>
<evidence type="ECO:0000256" key="7">
    <source>
        <dbReference type="PIRSR" id="PIRSR600223-1"/>
    </source>
</evidence>
<dbReference type="AlphaFoldDB" id="A0A2W7N0A8"/>
<keyword evidence="8" id="KW-0812">Transmembrane</keyword>
<dbReference type="PANTHER" id="PTHR43390:SF1">
    <property type="entry name" value="CHLOROPLAST PROCESSING PEPTIDASE"/>
    <property type="match status" value="1"/>
</dbReference>
<evidence type="ECO:0000313" key="11">
    <source>
        <dbReference type="Proteomes" id="UP000249239"/>
    </source>
</evidence>
<evidence type="ECO:0000313" key="10">
    <source>
        <dbReference type="EMBL" id="PZX11867.1"/>
    </source>
</evidence>
<dbReference type="Pfam" id="PF10502">
    <property type="entry name" value="Peptidase_S26"/>
    <property type="match status" value="2"/>
</dbReference>
<dbReference type="EMBL" id="QKZK01000035">
    <property type="protein sequence ID" value="PZX11867.1"/>
    <property type="molecule type" value="Genomic_DNA"/>
</dbReference>
<name>A0A2W7N0A8_9BACT</name>
<dbReference type="CDD" id="cd06530">
    <property type="entry name" value="S26_SPase_I"/>
    <property type="match status" value="1"/>
</dbReference>
<keyword evidence="11" id="KW-1185">Reference proteome</keyword>
<evidence type="ECO:0000256" key="2">
    <source>
        <dbReference type="ARBA" id="ARBA00009370"/>
    </source>
</evidence>
<protein>
    <recommendedName>
        <fullName evidence="4">Signal peptidase I</fullName>
        <ecNumber evidence="3">3.4.21.89</ecNumber>
    </recommendedName>
    <alternativeName>
        <fullName evidence="6">Leader peptidase I</fullName>
    </alternativeName>
</protein>
<feature type="domain" description="Peptidase S26" evidence="9">
    <location>
        <begin position="417"/>
        <end position="452"/>
    </location>
</feature>
<comment type="catalytic activity">
    <reaction evidence="1">
        <text>Cleavage of hydrophobic, N-terminal signal or leader sequences from secreted and periplasmic proteins.</text>
        <dbReference type="EC" id="3.4.21.89"/>
    </reaction>
</comment>
<evidence type="ECO:0000256" key="5">
    <source>
        <dbReference type="ARBA" id="ARBA00022801"/>
    </source>
</evidence>
<gene>
    <name evidence="10" type="ORF">LX69_03013</name>
</gene>